<evidence type="ECO:0000313" key="3">
    <source>
        <dbReference type="EMBL" id="GLR17770.1"/>
    </source>
</evidence>
<keyword evidence="1 3" id="KW-0378">Hydrolase</keyword>
<dbReference type="Pfam" id="PF00561">
    <property type="entry name" value="Abhydrolase_1"/>
    <property type="match status" value="1"/>
</dbReference>
<dbReference type="PRINTS" id="PR00111">
    <property type="entry name" value="ABHYDROLASE"/>
</dbReference>
<dbReference type="AlphaFoldDB" id="A0AA37SPS3"/>
<accession>A0AA37SPS3</accession>
<evidence type="ECO:0000259" key="2">
    <source>
        <dbReference type="Pfam" id="PF00561"/>
    </source>
</evidence>
<dbReference type="EMBL" id="BSOH01000014">
    <property type="protein sequence ID" value="GLR17770.1"/>
    <property type="molecule type" value="Genomic_DNA"/>
</dbReference>
<keyword evidence="4" id="KW-1185">Reference proteome</keyword>
<feature type="domain" description="AB hydrolase-1" evidence="2">
    <location>
        <begin position="13"/>
        <end position="240"/>
    </location>
</feature>
<dbReference type="RefSeq" id="WP_235291452.1">
    <property type="nucleotide sequence ID" value="NZ_BSOH01000014.1"/>
</dbReference>
<dbReference type="GO" id="GO:0016787">
    <property type="term" value="F:hydrolase activity"/>
    <property type="evidence" value="ECO:0007669"/>
    <property type="project" value="UniProtKB-KW"/>
</dbReference>
<dbReference type="InterPro" id="IPR029058">
    <property type="entry name" value="AB_hydrolase_fold"/>
</dbReference>
<protein>
    <submittedName>
        <fullName evidence="3">Alpha/beta hydrolase</fullName>
    </submittedName>
</protein>
<name>A0AA37SPS3_9BACT</name>
<dbReference type="PANTHER" id="PTHR46118">
    <property type="entry name" value="PROTEIN ABHD11"/>
    <property type="match status" value="1"/>
</dbReference>
<dbReference type="PANTHER" id="PTHR46118:SF4">
    <property type="entry name" value="PROTEIN ABHD11"/>
    <property type="match status" value="1"/>
</dbReference>
<gene>
    <name evidence="3" type="ORF">GCM10007940_23850</name>
</gene>
<evidence type="ECO:0000256" key="1">
    <source>
        <dbReference type="ARBA" id="ARBA00022801"/>
    </source>
</evidence>
<reference evidence="3" key="2">
    <citation type="submission" date="2023-01" db="EMBL/GenBank/DDBJ databases">
        <title>Draft genome sequence of Portibacter lacus strain NBRC 108769.</title>
        <authorList>
            <person name="Sun Q."/>
            <person name="Mori K."/>
        </authorList>
    </citation>
    <scope>NUCLEOTIDE SEQUENCE</scope>
    <source>
        <strain evidence="3">NBRC 108769</strain>
    </source>
</reference>
<reference evidence="3" key="1">
    <citation type="journal article" date="2014" name="Int. J. Syst. Evol. Microbiol.">
        <title>Complete genome sequence of Corynebacterium casei LMG S-19264T (=DSM 44701T), isolated from a smear-ripened cheese.</title>
        <authorList>
            <consortium name="US DOE Joint Genome Institute (JGI-PGF)"/>
            <person name="Walter F."/>
            <person name="Albersmeier A."/>
            <person name="Kalinowski J."/>
            <person name="Ruckert C."/>
        </authorList>
    </citation>
    <scope>NUCLEOTIDE SEQUENCE</scope>
    <source>
        <strain evidence="3">NBRC 108769</strain>
    </source>
</reference>
<dbReference type="InterPro" id="IPR000073">
    <property type="entry name" value="AB_hydrolase_1"/>
</dbReference>
<dbReference type="Gene3D" id="3.40.50.1820">
    <property type="entry name" value="alpha/beta hydrolase"/>
    <property type="match status" value="1"/>
</dbReference>
<sequence length="254" mass="28757">MELNSKVLGEGDPIIIMHGLFGMLDNWQSVAKLLAEEYMVILLDLRNHGKSPHSEEWSIELMAQDVRDFMEANWIHKATIMGHSMGGKVAMELALTEADLVDKLIVVDIGPKAYKPGHELIFQGLESVPIAEVSSRTEAEEYLAKSVDELGVRQFLLKNISRRKEGGYKWKMNLSSISENYNTIIEESKTNLEYDGPTLFIKGERSNYIMPDDMELIHKVFPKAELISIAGAGHWVHADNRDELVKQVMRFVAE</sequence>
<organism evidence="3 4">
    <name type="scientific">Portibacter lacus</name>
    <dbReference type="NCBI Taxonomy" id="1099794"/>
    <lineage>
        <taxon>Bacteria</taxon>
        <taxon>Pseudomonadati</taxon>
        <taxon>Bacteroidota</taxon>
        <taxon>Saprospiria</taxon>
        <taxon>Saprospirales</taxon>
        <taxon>Haliscomenobacteraceae</taxon>
        <taxon>Portibacter</taxon>
    </lineage>
</organism>
<dbReference type="SUPFAM" id="SSF53474">
    <property type="entry name" value="alpha/beta-Hydrolases"/>
    <property type="match status" value="1"/>
</dbReference>
<dbReference type="Proteomes" id="UP001156666">
    <property type="component" value="Unassembled WGS sequence"/>
</dbReference>
<proteinExistence type="predicted"/>
<comment type="caution">
    <text evidence="3">The sequence shown here is derived from an EMBL/GenBank/DDBJ whole genome shotgun (WGS) entry which is preliminary data.</text>
</comment>
<evidence type="ECO:0000313" key="4">
    <source>
        <dbReference type="Proteomes" id="UP001156666"/>
    </source>
</evidence>